<comment type="caution">
    <text evidence="17">The sequence shown here is derived from an EMBL/GenBank/DDBJ whole genome shotgun (WGS) entry which is preliminary data.</text>
</comment>
<evidence type="ECO:0000256" key="12">
    <source>
        <dbReference type="PROSITE-ProRule" id="PRU01360"/>
    </source>
</evidence>
<evidence type="ECO:0000256" key="5">
    <source>
        <dbReference type="ARBA" id="ARBA00022692"/>
    </source>
</evidence>
<comment type="subcellular location">
    <subcellularLocation>
        <location evidence="1 12">Cell outer membrane</location>
        <topology evidence="1 12">Multi-pass membrane protein</topology>
    </subcellularLocation>
</comment>
<dbReference type="GO" id="GO:0015344">
    <property type="term" value="F:siderophore uptake transmembrane transporter activity"/>
    <property type="evidence" value="ECO:0007669"/>
    <property type="project" value="TreeGrafter"/>
</dbReference>
<dbReference type="RefSeq" id="WP_101194343.1">
    <property type="nucleotide sequence ID" value="NZ_PIYS01000032.1"/>
</dbReference>
<dbReference type="PROSITE" id="PS51257">
    <property type="entry name" value="PROKAR_LIPOPROTEIN"/>
    <property type="match status" value="1"/>
</dbReference>
<evidence type="ECO:0000259" key="15">
    <source>
        <dbReference type="Pfam" id="PF00593"/>
    </source>
</evidence>
<dbReference type="PROSITE" id="PS52016">
    <property type="entry name" value="TONB_DEPENDENT_REC_3"/>
    <property type="match status" value="1"/>
</dbReference>
<dbReference type="InterPro" id="IPR039426">
    <property type="entry name" value="TonB-dep_rcpt-like"/>
</dbReference>
<evidence type="ECO:0000256" key="3">
    <source>
        <dbReference type="ARBA" id="ARBA00022452"/>
    </source>
</evidence>
<keyword evidence="4" id="KW-0410">Iron transport</keyword>
<accession>A0A2I0CLD9</accession>
<proteinExistence type="inferred from homology"/>
<dbReference type="EMBL" id="PIYS01000032">
    <property type="protein sequence ID" value="PKF69960.1"/>
    <property type="molecule type" value="Genomic_DNA"/>
</dbReference>
<evidence type="ECO:0000256" key="11">
    <source>
        <dbReference type="ARBA" id="ARBA00023237"/>
    </source>
</evidence>
<keyword evidence="6 14" id="KW-0732">Signal</keyword>
<reference evidence="18" key="1">
    <citation type="submission" date="2017-12" db="EMBL/GenBank/DDBJ databases">
        <authorList>
            <person name="Yu X.-Y."/>
        </authorList>
    </citation>
    <scope>NUCLEOTIDE SEQUENCE [LARGE SCALE GENOMIC DNA]</scope>
    <source>
        <strain evidence="18">ZYSR67-Z</strain>
    </source>
</reference>
<name>A0A2I0CLD9_9PSED</name>
<keyword evidence="5 12" id="KW-0812">Transmembrane</keyword>
<evidence type="ECO:0000256" key="7">
    <source>
        <dbReference type="ARBA" id="ARBA00023004"/>
    </source>
</evidence>
<feature type="domain" description="TonB-dependent receptor-like beta-barrel" evidence="15">
    <location>
        <begin position="209"/>
        <end position="682"/>
    </location>
</feature>
<dbReference type="InterPro" id="IPR000531">
    <property type="entry name" value="Beta-barrel_TonB"/>
</dbReference>
<evidence type="ECO:0000256" key="1">
    <source>
        <dbReference type="ARBA" id="ARBA00004571"/>
    </source>
</evidence>
<keyword evidence="11 12" id="KW-0998">Cell outer membrane</keyword>
<dbReference type="AlphaFoldDB" id="A0A2I0CLD9"/>
<sequence>MRSISLAGLLAGMACCAQASPATDTDEQALHLEQISVTATREAQKTSEIPASISQVDALDIQEQRPRHPSEVLNRMPGVRLSNLSGEGHSTAIRQPLTTAPVYLFLEDGIPTRSTGFFNHNALYEINVPQAGGIEVSKGPGSALYGSDAIGGIVNVLTPEPPPEAEFALTSELGSYGWRRLLLDAGDSNARDGLRATLNLTRMDGWQEHAGYDRQSALLRWDHQHNDALRVKSVFSYSQIDQAHVGTLNQAQYHADPRHNNIPFSTRQVEAWRLSSAFDYQLDEQTLLSFTPYLRDNSMDIIPSWSVSYDPSQYTTANRSFGFLSKYRVDFEPWRARLIVGLDYDYSPGSREEDSIALLRRSNAYGAIDYQLDPQRAPVRIYDYDVTFQSLSPYLHGELSPSEALRLTAGLRFDQMQYDYDNHFNGGQASASQGVPGAFPGNGWYGHAASSTVRYQHLSPKLGATYAFSPQLSAFLAYSNAFRTPSESQVFRGSRESSASRAQAAAEALLDLKPIIVDNYEVGLRGYLAELDYELALYHMTKRNDILNYQDPVTNQRRATNAGKTLHRGVELGLGLPLADAWRWEASLSYAKHSYADWQLSNSSDYTGNEMEAAPRLIANNRLSYRPALLNGGRLELEWQRLGSYWRDAQNTSRYPGHDLLHLRGNYLLSSQMEVYAAINNLQDKRYAETSALNSGEPSYNAGLPRNVTLGLQLRW</sequence>
<evidence type="ECO:0000256" key="9">
    <source>
        <dbReference type="ARBA" id="ARBA00023077"/>
    </source>
</evidence>
<evidence type="ECO:0000313" key="17">
    <source>
        <dbReference type="EMBL" id="PKF69960.1"/>
    </source>
</evidence>
<keyword evidence="9 13" id="KW-0798">TonB box</keyword>
<protein>
    <submittedName>
        <fullName evidence="17">TonB-dependent receptor</fullName>
    </submittedName>
</protein>
<gene>
    <name evidence="17" type="ORF">CW360_15750</name>
</gene>
<keyword evidence="3 12" id="KW-1134">Transmembrane beta strand</keyword>
<comment type="similarity">
    <text evidence="12 13">Belongs to the TonB-dependent receptor family.</text>
</comment>
<feature type="chain" id="PRO_5014176338" evidence="14">
    <location>
        <begin position="20"/>
        <end position="716"/>
    </location>
</feature>
<evidence type="ECO:0000259" key="16">
    <source>
        <dbReference type="Pfam" id="PF07715"/>
    </source>
</evidence>
<dbReference type="Proteomes" id="UP000242861">
    <property type="component" value="Unassembled WGS sequence"/>
</dbReference>
<keyword evidence="17" id="KW-0675">Receptor</keyword>
<keyword evidence="2 12" id="KW-0813">Transport</keyword>
<dbReference type="SUPFAM" id="SSF56935">
    <property type="entry name" value="Porins"/>
    <property type="match status" value="1"/>
</dbReference>
<evidence type="ECO:0000256" key="8">
    <source>
        <dbReference type="ARBA" id="ARBA00023065"/>
    </source>
</evidence>
<dbReference type="InterPro" id="IPR036942">
    <property type="entry name" value="Beta-barrel_TonB_sf"/>
</dbReference>
<dbReference type="PANTHER" id="PTHR32552">
    <property type="entry name" value="FERRICHROME IRON RECEPTOR-RELATED"/>
    <property type="match status" value="1"/>
</dbReference>
<evidence type="ECO:0000256" key="2">
    <source>
        <dbReference type="ARBA" id="ARBA00022448"/>
    </source>
</evidence>
<dbReference type="InterPro" id="IPR037066">
    <property type="entry name" value="Plug_dom_sf"/>
</dbReference>
<feature type="domain" description="TonB-dependent receptor plug" evidence="16">
    <location>
        <begin position="46"/>
        <end position="153"/>
    </location>
</feature>
<keyword evidence="7" id="KW-0408">Iron</keyword>
<keyword evidence="10 12" id="KW-0472">Membrane</keyword>
<evidence type="ECO:0000256" key="14">
    <source>
        <dbReference type="SAM" id="SignalP"/>
    </source>
</evidence>
<feature type="signal peptide" evidence="14">
    <location>
        <begin position="1"/>
        <end position="19"/>
    </location>
</feature>
<keyword evidence="8" id="KW-0406">Ion transport</keyword>
<evidence type="ECO:0000256" key="4">
    <source>
        <dbReference type="ARBA" id="ARBA00022496"/>
    </source>
</evidence>
<evidence type="ECO:0000256" key="6">
    <source>
        <dbReference type="ARBA" id="ARBA00022729"/>
    </source>
</evidence>
<dbReference type="Gene3D" id="2.40.170.20">
    <property type="entry name" value="TonB-dependent receptor, beta-barrel domain"/>
    <property type="match status" value="1"/>
</dbReference>
<dbReference type="Pfam" id="PF07715">
    <property type="entry name" value="Plug"/>
    <property type="match status" value="1"/>
</dbReference>
<evidence type="ECO:0000313" key="18">
    <source>
        <dbReference type="Proteomes" id="UP000242861"/>
    </source>
</evidence>
<evidence type="ECO:0000256" key="10">
    <source>
        <dbReference type="ARBA" id="ARBA00023136"/>
    </source>
</evidence>
<dbReference type="GO" id="GO:0009279">
    <property type="term" value="C:cell outer membrane"/>
    <property type="evidence" value="ECO:0007669"/>
    <property type="project" value="UniProtKB-SubCell"/>
</dbReference>
<dbReference type="InterPro" id="IPR012910">
    <property type="entry name" value="Plug_dom"/>
</dbReference>
<evidence type="ECO:0000256" key="13">
    <source>
        <dbReference type="RuleBase" id="RU003357"/>
    </source>
</evidence>
<dbReference type="PANTHER" id="PTHR32552:SF89">
    <property type="entry name" value="CATECHOLATE SIDEROPHORE RECEPTOR FIU"/>
    <property type="match status" value="1"/>
</dbReference>
<dbReference type="Pfam" id="PF00593">
    <property type="entry name" value="TonB_dep_Rec_b-barrel"/>
    <property type="match status" value="1"/>
</dbReference>
<dbReference type="Gene3D" id="2.170.130.10">
    <property type="entry name" value="TonB-dependent receptor, plug domain"/>
    <property type="match status" value="1"/>
</dbReference>
<dbReference type="CDD" id="cd01347">
    <property type="entry name" value="ligand_gated_channel"/>
    <property type="match status" value="1"/>
</dbReference>
<organism evidence="17 18">
    <name type="scientific">Pseudomonas fluvialis</name>
    <dbReference type="NCBI Taxonomy" id="1793966"/>
    <lineage>
        <taxon>Bacteria</taxon>
        <taxon>Pseudomonadati</taxon>
        <taxon>Pseudomonadota</taxon>
        <taxon>Gammaproteobacteria</taxon>
        <taxon>Pseudomonadales</taxon>
        <taxon>Pseudomonadaceae</taxon>
        <taxon>Pseudomonas</taxon>
    </lineage>
</organism>